<accession>A0AAW1S5D9</accession>
<dbReference type="Proteomes" id="UP001445335">
    <property type="component" value="Unassembled WGS sequence"/>
</dbReference>
<dbReference type="SUPFAM" id="SSF160532">
    <property type="entry name" value="Ava3019-like"/>
    <property type="match status" value="1"/>
</dbReference>
<reference evidence="1 2" key="1">
    <citation type="journal article" date="2024" name="Nat. Commun.">
        <title>Phylogenomics reveals the evolutionary origins of lichenization in chlorophyte algae.</title>
        <authorList>
            <person name="Puginier C."/>
            <person name="Libourel C."/>
            <person name="Otte J."/>
            <person name="Skaloud P."/>
            <person name="Haon M."/>
            <person name="Grisel S."/>
            <person name="Petersen M."/>
            <person name="Berrin J.G."/>
            <person name="Delaux P.M."/>
            <person name="Dal Grande F."/>
            <person name="Keller J."/>
        </authorList>
    </citation>
    <scope>NUCLEOTIDE SEQUENCE [LARGE SCALE GENOMIC DNA]</scope>
    <source>
        <strain evidence="1 2">SAG 245.80</strain>
    </source>
</reference>
<proteinExistence type="predicted"/>
<dbReference type="Pfam" id="PF08854">
    <property type="entry name" value="DUF1824"/>
    <property type="match status" value="1"/>
</dbReference>
<dbReference type="AlphaFoldDB" id="A0AAW1S5D9"/>
<comment type="caution">
    <text evidence="1">The sequence shown here is derived from an EMBL/GenBank/DDBJ whole genome shotgun (WGS) entry which is preliminary data.</text>
</comment>
<sequence>MDSAGKRATLRDALLTVAAAPHAACSWDPRVRPSGVLLGVLASDVRLAVRALRDFCAALDTEFLLPQPDAAGATLAAMSGPIYVKLNAAARTCRAAQYAGRERGVLVQLGACQVGHLPLGLFDEAMAAPAPQLQ</sequence>
<protein>
    <submittedName>
        <fullName evidence="1">Uncharacterized protein</fullName>
    </submittedName>
</protein>
<dbReference type="InterPro" id="IPR014953">
    <property type="entry name" value="DUF1824"/>
</dbReference>
<organism evidence="1 2">
    <name type="scientific">Elliptochloris bilobata</name>
    <dbReference type="NCBI Taxonomy" id="381761"/>
    <lineage>
        <taxon>Eukaryota</taxon>
        <taxon>Viridiplantae</taxon>
        <taxon>Chlorophyta</taxon>
        <taxon>core chlorophytes</taxon>
        <taxon>Trebouxiophyceae</taxon>
        <taxon>Trebouxiophyceae incertae sedis</taxon>
        <taxon>Elliptochloris clade</taxon>
        <taxon>Elliptochloris</taxon>
    </lineage>
</organism>
<gene>
    <name evidence="1" type="ORF">WJX81_008459</name>
</gene>
<evidence type="ECO:0000313" key="1">
    <source>
        <dbReference type="EMBL" id="KAK9840842.1"/>
    </source>
</evidence>
<dbReference type="EMBL" id="JALJOU010000012">
    <property type="protein sequence ID" value="KAK9840842.1"/>
    <property type="molecule type" value="Genomic_DNA"/>
</dbReference>
<evidence type="ECO:0000313" key="2">
    <source>
        <dbReference type="Proteomes" id="UP001445335"/>
    </source>
</evidence>
<keyword evidence="2" id="KW-1185">Reference proteome</keyword>
<dbReference type="Gene3D" id="3.30.360.10">
    <property type="entry name" value="Dihydrodipicolinate Reductase, domain 2"/>
    <property type="match status" value="1"/>
</dbReference>
<name>A0AAW1S5D9_9CHLO</name>